<keyword evidence="7" id="KW-1185">Reference proteome</keyword>
<comment type="similarity">
    <text evidence="1">Belongs to the ATP-dependent AMP-binding enzyme family.</text>
</comment>
<feature type="compositionally biased region" description="Basic and acidic residues" evidence="3">
    <location>
        <begin position="533"/>
        <end position="548"/>
    </location>
</feature>
<evidence type="ECO:0000259" key="4">
    <source>
        <dbReference type="Pfam" id="PF00501"/>
    </source>
</evidence>
<organism evidence="6 7">
    <name type="scientific">Nocardioides renjunii</name>
    <dbReference type="NCBI Taxonomy" id="3095075"/>
    <lineage>
        <taxon>Bacteria</taxon>
        <taxon>Bacillati</taxon>
        <taxon>Actinomycetota</taxon>
        <taxon>Actinomycetes</taxon>
        <taxon>Propionibacteriales</taxon>
        <taxon>Nocardioidaceae</taxon>
        <taxon>Nocardioides</taxon>
    </lineage>
</organism>
<dbReference type="Proteomes" id="UP001291999">
    <property type="component" value="Unassembled WGS sequence"/>
</dbReference>
<feature type="compositionally biased region" description="Basic and acidic residues" evidence="3">
    <location>
        <begin position="558"/>
        <end position="567"/>
    </location>
</feature>
<dbReference type="InterPro" id="IPR042099">
    <property type="entry name" value="ANL_N_sf"/>
</dbReference>
<sequence>MTGRGLAHALITRAGGAATTVRVLGRAGVIRAHDPRTLAAVGRVVLRWGTGPAGGFAGLAARAPHEVGVVDELGELTWGELHRRSNSLARALSERGVGEGDSVAVMCRNHRGFLDATIAVAKLGADILYLNTSFAGPQLVDVLDREAPSMVVHDEEFTDLLAAASVERRVLAWTDGVPPAGVETLEQLVSAYDEGDLQPPARHARIVILTSGTTGAPKGAPRKEAGIDAAVSLLSRMPLRAGWRTHVAAPLFHTWGFAHLALAMLLGSTLVLRRTFDPATALRTAQDERCESMVVIPVMLQRMLALDPGVLDGIDLSRMRVVASSGSALPATLAEAWMDRFGDNLYNIYGSTEVAYASIATPEDLRADPTSAGRPPHGTVVRILDESGRELPRGETGRIFVGNALLFEGYTHGGSKEVVDGLMSSGDVGWFDDAGRLHVAGRDDDMIVSGGENVFPQEVEDCLVTHERVREVAAVGVEDDDYGQRLRAFVVRTGEVSDDELREHVRANLARFKVPREIVFLDELPRNATGKVLKRELARLDRPPHEQPGDDPGTGTEDGTRDGKEKA</sequence>
<dbReference type="RefSeq" id="WP_322423881.1">
    <property type="nucleotide sequence ID" value="NZ_JAXQPW010000002.1"/>
</dbReference>
<dbReference type="InterPro" id="IPR025110">
    <property type="entry name" value="AMP-bd_C"/>
</dbReference>
<dbReference type="Gene3D" id="3.40.50.12780">
    <property type="entry name" value="N-terminal domain of ligase-like"/>
    <property type="match status" value="1"/>
</dbReference>
<dbReference type="Gene3D" id="3.30.300.30">
    <property type="match status" value="1"/>
</dbReference>
<evidence type="ECO:0000313" key="7">
    <source>
        <dbReference type="Proteomes" id="UP001291999"/>
    </source>
</evidence>
<dbReference type="PANTHER" id="PTHR43201:SF5">
    <property type="entry name" value="MEDIUM-CHAIN ACYL-COA LIGASE ACSF2, MITOCHONDRIAL"/>
    <property type="match status" value="1"/>
</dbReference>
<dbReference type="Pfam" id="PF00501">
    <property type="entry name" value="AMP-binding"/>
    <property type="match status" value="1"/>
</dbReference>
<dbReference type="EMBL" id="JAXQPW010000002">
    <property type="protein sequence ID" value="MDZ5661628.1"/>
    <property type="molecule type" value="Genomic_DNA"/>
</dbReference>
<evidence type="ECO:0000259" key="5">
    <source>
        <dbReference type="Pfam" id="PF13193"/>
    </source>
</evidence>
<gene>
    <name evidence="6" type="ORF">SFC79_07630</name>
</gene>
<dbReference type="PANTHER" id="PTHR43201">
    <property type="entry name" value="ACYL-COA SYNTHETASE"/>
    <property type="match status" value="1"/>
</dbReference>
<dbReference type="InterPro" id="IPR020845">
    <property type="entry name" value="AMP-binding_CS"/>
</dbReference>
<dbReference type="Pfam" id="PF13193">
    <property type="entry name" value="AMP-binding_C"/>
    <property type="match status" value="1"/>
</dbReference>
<keyword evidence="2" id="KW-0436">Ligase</keyword>
<name>A0ABU5K9X4_9ACTN</name>
<evidence type="ECO:0000256" key="2">
    <source>
        <dbReference type="ARBA" id="ARBA00022598"/>
    </source>
</evidence>
<feature type="domain" description="AMP-dependent synthetase/ligase" evidence="4">
    <location>
        <begin position="60"/>
        <end position="410"/>
    </location>
</feature>
<accession>A0ABU5K9X4</accession>
<dbReference type="InterPro" id="IPR000873">
    <property type="entry name" value="AMP-dep_synth/lig_dom"/>
</dbReference>
<reference evidence="6 7" key="1">
    <citation type="submission" date="2023-11" db="EMBL/GenBank/DDBJ databases">
        <title>Novel species in genus Nocardioides.</title>
        <authorList>
            <person name="Zhou H."/>
        </authorList>
    </citation>
    <scope>NUCLEOTIDE SEQUENCE [LARGE SCALE GENOMIC DNA]</scope>
    <source>
        <strain evidence="6 7">S-58</strain>
    </source>
</reference>
<feature type="region of interest" description="Disordered" evidence="3">
    <location>
        <begin position="532"/>
        <end position="567"/>
    </location>
</feature>
<protein>
    <submittedName>
        <fullName evidence="6">AMP-binding protein</fullName>
    </submittedName>
</protein>
<dbReference type="InterPro" id="IPR045851">
    <property type="entry name" value="AMP-bd_C_sf"/>
</dbReference>
<feature type="domain" description="AMP-binding enzyme C-terminal" evidence="5">
    <location>
        <begin position="458"/>
        <end position="531"/>
    </location>
</feature>
<evidence type="ECO:0000256" key="3">
    <source>
        <dbReference type="SAM" id="MobiDB-lite"/>
    </source>
</evidence>
<evidence type="ECO:0000313" key="6">
    <source>
        <dbReference type="EMBL" id="MDZ5661628.1"/>
    </source>
</evidence>
<evidence type="ECO:0000256" key="1">
    <source>
        <dbReference type="ARBA" id="ARBA00006432"/>
    </source>
</evidence>
<proteinExistence type="inferred from homology"/>
<dbReference type="PROSITE" id="PS00455">
    <property type="entry name" value="AMP_BINDING"/>
    <property type="match status" value="1"/>
</dbReference>
<dbReference type="SUPFAM" id="SSF56801">
    <property type="entry name" value="Acetyl-CoA synthetase-like"/>
    <property type="match status" value="1"/>
</dbReference>
<comment type="caution">
    <text evidence="6">The sequence shown here is derived from an EMBL/GenBank/DDBJ whole genome shotgun (WGS) entry which is preliminary data.</text>
</comment>
<dbReference type="CDD" id="cd04433">
    <property type="entry name" value="AFD_class_I"/>
    <property type="match status" value="1"/>
</dbReference>